<dbReference type="VEuPathDB" id="FungiDB:C8Q69DRAFT_187187"/>
<reference evidence="1 2" key="1">
    <citation type="journal article" date="2018" name="Front. Microbiol.">
        <title>Genomic and genetic insights into a cosmopolitan fungus, Paecilomyces variotii (Eurotiales).</title>
        <authorList>
            <person name="Urquhart A.S."/>
            <person name="Mondo S.J."/>
            <person name="Makela M.R."/>
            <person name="Hane J.K."/>
            <person name="Wiebenga A."/>
            <person name="He G."/>
            <person name="Mihaltcheva S."/>
            <person name="Pangilinan J."/>
            <person name="Lipzen A."/>
            <person name="Barry K."/>
            <person name="de Vries R.P."/>
            <person name="Grigoriev I.V."/>
            <person name="Idnurm A."/>
        </authorList>
    </citation>
    <scope>NUCLEOTIDE SEQUENCE [LARGE SCALE GENOMIC DNA]</scope>
    <source>
        <strain evidence="1 2">CBS 101075</strain>
    </source>
</reference>
<organism evidence="1 2">
    <name type="scientific">Byssochlamys spectabilis</name>
    <name type="common">Paecilomyces variotii</name>
    <dbReference type="NCBI Taxonomy" id="264951"/>
    <lineage>
        <taxon>Eukaryota</taxon>
        <taxon>Fungi</taxon>
        <taxon>Dikarya</taxon>
        <taxon>Ascomycota</taxon>
        <taxon>Pezizomycotina</taxon>
        <taxon>Eurotiomycetes</taxon>
        <taxon>Eurotiomycetidae</taxon>
        <taxon>Eurotiales</taxon>
        <taxon>Thermoascaceae</taxon>
        <taxon>Paecilomyces</taxon>
    </lineage>
</organism>
<comment type="caution">
    <text evidence="1">The sequence shown here is derived from an EMBL/GenBank/DDBJ whole genome shotgun (WGS) entry which is preliminary data.</text>
</comment>
<dbReference type="Proteomes" id="UP000283841">
    <property type="component" value="Unassembled WGS sequence"/>
</dbReference>
<keyword evidence="2" id="KW-1185">Reference proteome</keyword>
<evidence type="ECO:0000313" key="1">
    <source>
        <dbReference type="EMBL" id="RWQ91505.1"/>
    </source>
</evidence>
<dbReference type="EMBL" id="RCNU01000020">
    <property type="protein sequence ID" value="RWQ91505.1"/>
    <property type="molecule type" value="Genomic_DNA"/>
</dbReference>
<gene>
    <name evidence="1" type="ORF">C8Q69DRAFT_187187</name>
</gene>
<protein>
    <submittedName>
        <fullName evidence="1">Uncharacterized protein</fullName>
    </submittedName>
</protein>
<sequence>MCKQVDRHSGHACQEQEVCAYRFMDRPCVFVLSLPSGHCRGFTRHHDLPGPRRCSVLVSTIIIIVPRNLRYENNWTAESIERIRFRTSVVPSWLVNTRNLILNVNCSMDFSCSFIHGSCRALPTEPAPQPGPTSDPSYLTMRCPARFIPALAPRLIFKFVSERGPWTACLSFTVHNGTAHHFVLL</sequence>
<dbReference type="RefSeq" id="XP_028481150.1">
    <property type="nucleotide sequence ID" value="XM_028625933.1"/>
</dbReference>
<name>A0A443HI81_BYSSP</name>
<evidence type="ECO:0000313" key="2">
    <source>
        <dbReference type="Proteomes" id="UP000283841"/>
    </source>
</evidence>
<dbReference type="AlphaFoldDB" id="A0A443HI81"/>
<accession>A0A443HI81</accession>
<dbReference type="GeneID" id="39595210"/>
<proteinExistence type="predicted"/>